<evidence type="ECO:0000259" key="4">
    <source>
        <dbReference type="SMART" id="SM00984"/>
    </source>
</evidence>
<comment type="similarity">
    <text evidence="3">Belongs to the UDP-glucose/GDP-mannose dehydrogenase family.</text>
</comment>
<dbReference type="InterPro" id="IPR014026">
    <property type="entry name" value="UDP-Glc/GDP-Man_DH_dimer"/>
</dbReference>
<dbReference type="PANTHER" id="PTHR43491:SF1">
    <property type="entry name" value="UDP-N-ACETYL-D-MANNOSAMINE DEHYDROGENASE"/>
    <property type="match status" value="1"/>
</dbReference>
<dbReference type="Pfam" id="PF03720">
    <property type="entry name" value="UDPG_MGDP_dh_C"/>
    <property type="match status" value="1"/>
</dbReference>
<dbReference type="NCBIfam" id="TIGR03026">
    <property type="entry name" value="NDP-sugDHase"/>
    <property type="match status" value="1"/>
</dbReference>
<dbReference type="PANTHER" id="PTHR43491">
    <property type="entry name" value="UDP-N-ACETYL-D-MANNOSAMINE DEHYDROGENASE"/>
    <property type="match status" value="1"/>
</dbReference>
<keyword evidence="1 5" id="KW-0560">Oxidoreductase</keyword>
<dbReference type="EMBL" id="CP157484">
    <property type="protein sequence ID" value="XBO39471.1"/>
    <property type="molecule type" value="Genomic_DNA"/>
</dbReference>
<dbReference type="InterPro" id="IPR008927">
    <property type="entry name" value="6-PGluconate_DH-like_C_sf"/>
</dbReference>
<dbReference type="GO" id="GO:0051287">
    <property type="term" value="F:NAD binding"/>
    <property type="evidence" value="ECO:0007669"/>
    <property type="project" value="InterPro"/>
</dbReference>
<dbReference type="InterPro" id="IPR028359">
    <property type="entry name" value="UDP_ManNAc/GlcNAc_DH"/>
</dbReference>
<dbReference type="SUPFAM" id="SSF52413">
    <property type="entry name" value="UDP-glucose/GDP-mannose dehydrogenase C-terminal domain"/>
    <property type="match status" value="1"/>
</dbReference>
<dbReference type="Pfam" id="PF00984">
    <property type="entry name" value="UDPG_MGDP_dh"/>
    <property type="match status" value="1"/>
</dbReference>
<dbReference type="AlphaFoldDB" id="A0AAU7JH09"/>
<dbReference type="NCBIfam" id="NF008286">
    <property type="entry name" value="PRK11064.1"/>
    <property type="match status" value="1"/>
</dbReference>
<dbReference type="SUPFAM" id="SSF51735">
    <property type="entry name" value="NAD(P)-binding Rossmann-fold domains"/>
    <property type="match status" value="1"/>
</dbReference>
<name>A0AAU7JH09_9HYPH</name>
<dbReference type="RefSeq" id="WP_406856315.1">
    <property type="nucleotide sequence ID" value="NZ_CP157484.1"/>
</dbReference>
<dbReference type="InterPro" id="IPR036220">
    <property type="entry name" value="UDP-Glc/GDP-Man_DH_C_sf"/>
</dbReference>
<reference evidence="5" key="1">
    <citation type="submission" date="2024-05" db="EMBL/GenBank/DDBJ databases">
        <authorList>
            <person name="Kim S."/>
            <person name="Heo J."/>
            <person name="Choi H."/>
            <person name="Choi Y."/>
            <person name="Kwon S.-W."/>
            <person name="Kim Y."/>
        </authorList>
    </citation>
    <scope>NUCLEOTIDE SEQUENCE</scope>
    <source>
        <strain evidence="5">KACC 23698</strain>
    </source>
</reference>
<dbReference type="SMART" id="SM00984">
    <property type="entry name" value="UDPG_MGDP_dh_C"/>
    <property type="match status" value="1"/>
</dbReference>
<dbReference type="SUPFAM" id="SSF48179">
    <property type="entry name" value="6-phosphogluconate dehydrogenase C-terminal domain-like"/>
    <property type="match status" value="1"/>
</dbReference>
<dbReference type="InterPro" id="IPR017476">
    <property type="entry name" value="UDP-Glc/GDP-Man"/>
</dbReference>
<evidence type="ECO:0000256" key="3">
    <source>
        <dbReference type="PIRNR" id="PIRNR000124"/>
    </source>
</evidence>
<dbReference type="Pfam" id="PF03721">
    <property type="entry name" value="UDPG_MGDP_dh_N"/>
    <property type="match status" value="1"/>
</dbReference>
<sequence length="447" mass="47730">MVTLVAPQPVYEASLDRPPARPARAAGKRALERICVVGLGYVGLPTAALLASRGLSVIGVDLKKDAVARINEGRAHIAEPDLDMILAAVVQAGKLEASIRPQSADAFLIAVPTPITPEKKADMRAVEAALASIAPVLKRGDLIVIESTSPVGTTERAAAQLRGLRPDLKFPDLFPEQADVLMAYCPERILPGQTLRELVDNARIIGGLDHASALRAREVYATFAMGQMKLATSREAECAKLAENAFRDVNVAFANELSILCEGLGVDAWTVIKMANLHPRVDILSPGPGVGGHCIPIDPWFLHQALPDETPLIAAARAVNDGKPLRVANRIGRLAGRFRDPVIAILGLAYKPNVDDLRESPALEIARNLADRRIGRLLVVEPNIANLPEALAGRPDVELTEFGAAVAEADIVAILVAHSKFRNIDRAALASRVVVDTVGLLKLSNDE</sequence>
<dbReference type="InterPro" id="IPR036291">
    <property type="entry name" value="NAD(P)-bd_dom_sf"/>
</dbReference>
<organism evidence="5">
    <name type="scientific">Alsobacter sp. KACC 23698</name>
    <dbReference type="NCBI Taxonomy" id="3149229"/>
    <lineage>
        <taxon>Bacteria</taxon>
        <taxon>Pseudomonadati</taxon>
        <taxon>Pseudomonadota</taxon>
        <taxon>Alphaproteobacteria</taxon>
        <taxon>Hyphomicrobiales</taxon>
        <taxon>Alsobacteraceae</taxon>
        <taxon>Alsobacter</taxon>
    </lineage>
</organism>
<gene>
    <name evidence="5" type="primary">wecC</name>
    <name evidence="5" type="ORF">ABEG18_01395</name>
</gene>
<dbReference type="GO" id="GO:0016628">
    <property type="term" value="F:oxidoreductase activity, acting on the CH-CH group of donors, NAD or NADP as acceptor"/>
    <property type="evidence" value="ECO:0007669"/>
    <property type="project" value="InterPro"/>
</dbReference>
<dbReference type="EC" id="1.1.1.336" evidence="5"/>
<dbReference type="InterPro" id="IPR014027">
    <property type="entry name" value="UDP-Glc/GDP-Man_DH_C"/>
</dbReference>
<feature type="domain" description="UDP-glucose/GDP-mannose dehydrogenase C-terminal" evidence="4">
    <location>
        <begin position="344"/>
        <end position="443"/>
    </location>
</feature>
<dbReference type="GO" id="GO:0089714">
    <property type="term" value="F:UDP-N-acetyl-D-mannosamine dehydrogenase activity"/>
    <property type="evidence" value="ECO:0007669"/>
    <property type="project" value="UniProtKB-EC"/>
</dbReference>
<accession>A0AAU7JH09</accession>
<keyword evidence="2" id="KW-0520">NAD</keyword>
<evidence type="ECO:0000256" key="1">
    <source>
        <dbReference type="ARBA" id="ARBA00023002"/>
    </source>
</evidence>
<evidence type="ECO:0000313" key="5">
    <source>
        <dbReference type="EMBL" id="XBO39471.1"/>
    </source>
</evidence>
<proteinExistence type="inferred from homology"/>
<dbReference type="InterPro" id="IPR001732">
    <property type="entry name" value="UDP-Glc/GDP-Man_DH_N"/>
</dbReference>
<dbReference type="PIRSF" id="PIRSF500136">
    <property type="entry name" value="UDP_ManNAc_DH"/>
    <property type="match status" value="1"/>
</dbReference>
<dbReference type="Gene3D" id="3.40.50.720">
    <property type="entry name" value="NAD(P)-binding Rossmann-like Domain"/>
    <property type="match status" value="2"/>
</dbReference>
<dbReference type="PIRSF" id="PIRSF000124">
    <property type="entry name" value="UDPglc_GDPman_dh"/>
    <property type="match status" value="1"/>
</dbReference>
<protein>
    <submittedName>
        <fullName evidence="5">UDP-N-acetyl-D-mannosamine dehydrogenase</fullName>
        <ecNumber evidence="5">1.1.1.336</ecNumber>
    </submittedName>
</protein>
<evidence type="ECO:0000256" key="2">
    <source>
        <dbReference type="ARBA" id="ARBA00023027"/>
    </source>
</evidence>
<dbReference type="GO" id="GO:0000271">
    <property type="term" value="P:polysaccharide biosynthetic process"/>
    <property type="evidence" value="ECO:0007669"/>
    <property type="project" value="InterPro"/>
</dbReference>